<evidence type="ECO:0000259" key="4">
    <source>
        <dbReference type="PROSITE" id="PS00498"/>
    </source>
</evidence>
<evidence type="ECO:0000256" key="1">
    <source>
        <dbReference type="ARBA" id="ARBA00022723"/>
    </source>
</evidence>
<dbReference type="Proteomes" id="UP000799537">
    <property type="component" value="Unassembled WGS sequence"/>
</dbReference>
<keyword evidence="6" id="KW-1185">Reference proteome</keyword>
<dbReference type="EMBL" id="ML993588">
    <property type="protein sequence ID" value="KAF2169475.1"/>
    <property type="molecule type" value="Genomic_DNA"/>
</dbReference>
<dbReference type="PANTHER" id="PTHR11474">
    <property type="entry name" value="TYROSINASE FAMILY MEMBER"/>
    <property type="match status" value="1"/>
</dbReference>
<dbReference type="SUPFAM" id="SSF48056">
    <property type="entry name" value="Di-copper centre-containing domain"/>
    <property type="match status" value="1"/>
</dbReference>
<dbReference type="RefSeq" id="XP_033670364.1">
    <property type="nucleotide sequence ID" value="XM_033816377.1"/>
</dbReference>
<feature type="compositionally biased region" description="Basic and acidic residues" evidence="2">
    <location>
        <begin position="9"/>
        <end position="20"/>
    </location>
</feature>
<dbReference type="InterPro" id="IPR002227">
    <property type="entry name" value="Tyrosinase_Cu-bd"/>
</dbReference>
<evidence type="ECO:0000313" key="6">
    <source>
        <dbReference type="Proteomes" id="UP000799537"/>
    </source>
</evidence>
<feature type="domain" description="Tyrosinase copper-binding" evidence="4">
    <location>
        <begin position="307"/>
        <end position="318"/>
    </location>
</feature>
<dbReference type="PANTHER" id="PTHR11474:SF127">
    <property type="entry name" value="TYROSINASE COPPER-BINDING DOMAIN-CONTAINING PROTEIN"/>
    <property type="match status" value="1"/>
</dbReference>
<proteinExistence type="predicted"/>
<sequence>MEANPNSSEEDKLLESRSSEEDSTADPTDRLLQQHQSQRKCNWHTFTISGLTVALVASNLLWASFPTTIREPPFNGGKSALPRTHTHFDTCSKPVLRREWRNLAQHEQLAYLGAVICLANTPSRSRSIGSIYDDFAFVHMQIGAHTHEAAPFFPWHRMFLHLWEQHLHDFCGFEGALPYWDWTLDWENLAASPIFSNVTGFGGDGGHIIASALDDGSSCVGDGPFRDLELLYMNSTIQRHCLARGFIRYEDKADGHISGNHVRPSAVARLLDQEHYYHLNNATQWEMHNAIHWGLRGDFSQWSSANDPIFYLHHAQLDRIWWLWQQKRASRSTEYYGLKSRQSEETASIQDLLHYLELGSSIPVSEAMQVDAGTLCYRY</sequence>
<feature type="region of interest" description="Disordered" evidence="2">
    <location>
        <begin position="1"/>
        <end position="34"/>
    </location>
</feature>
<dbReference type="PROSITE" id="PS00498">
    <property type="entry name" value="TYROSINASE_2"/>
    <property type="match status" value="1"/>
</dbReference>
<reference evidence="5" key="1">
    <citation type="journal article" date="2020" name="Stud. Mycol.">
        <title>101 Dothideomycetes genomes: a test case for predicting lifestyles and emergence of pathogens.</title>
        <authorList>
            <person name="Haridas S."/>
            <person name="Albert R."/>
            <person name="Binder M."/>
            <person name="Bloem J."/>
            <person name="Labutti K."/>
            <person name="Salamov A."/>
            <person name="Andreopoulos B."/>
            <person name="Baker S."/>
            <person name="Barry K."/>
            <person name="Bills G."/>
            <person name="Bluhm B."/>
            <person name="Cannon C."/>
            <person name="Castanera R."/>
            <person name="Culley D."/>
            <person name="Daum C."/>
            <person name="Ezra D."/>
            <person name="Gonzalez J."/>
            <person name="Henrissat B."/>
            <person name="Kuo A."/>
            <person name="Liang C."/>
            <person name="Lipzen A."/>
            <person name="Lutzoni F."/>
            <person name="Magnuson J."/>
            <person name="Mondo S."/>
            <person name="Nolan M."/>
            <person name="Ohm R."/>
            <person name="Pangilinan J."/>
            <person name="Park H.-J."/>
            <person name="Ramirez L."/>
            <person name="Alfaro M."/>
            <person name="Sun H."/>
            <person name="Tritt A."/>
            <person name="Yoshinaga Y."/>
            <person name="Zwiers L.-H."/>
            <person name="Turgeon B."/>
            <person name="Goodwin S."/>
            <person name="Spatafora J."/>
            <person name="Crous P."/>
            <person name="Grigoriev I."/>
        </authorList>
    </citation>
    <scope>NUCLEOTIDE SEQUENCE</scope>
    <source>
        <strain evidence="5">ATCC 36951</strain>
    </source>
</reference>
<name>A0A6A6CQV7_ZASCE</name>
<keyword evidence="1" id="KW-0479">Metal-binding</keyword>
<dbReference type="PRINTS" id="PR00092">
    <property type="entry name" value="TYROSINASE"/>
</dbReference>
<evidence type="ECO:0000313" key="5">
    <source>
        <dbReference type="EMBL" id="KAF2169475.1"/>
    </source>
</evidence>
<feature type="domain" description="Tyrosinase copper-binding" evidence="3">
    <location>
        <begin position="147"/>
        <end position="164"/>
    </location>
</feature>
<protein>
    <recommendedName>
        <fullName evidence="3 4">Tyrosinase copper-binding domain-containing protein</fullName>
    </recommendedName>
</protein>
<dbReference type="GeneID" id="54569649"/>
<gene>
    <name evidence="5" type="ORF">M409DRAFT_65119</name>
</gene>
<evidence type="ECO:0000256" key="2">
    <source>
        <dbReference type="SAM" id="MobiDB-lite"/>
    </source>
</evidence>
<dbReference type="Pfam" id="PF00264">
    <property type="entry name" value="Tyrosinase"/>
    <property type="match status" value="1"/>
</dbReference>
<dbReference type="GO" id="GO:0016491">
    <property type="term" value="F:oxidoreductase activity"/>
    <property type="evidence" value="ECO:0007669"/>
    <property type="project" value="InterPro"/>
</dbReference>
<dbReference type="PROSITE" id="PS00497">
    <property type="entry name" value="TYROSINASE_1"/>
    <property type="match status" value="1"/>
</dbReference>
<dbReference type="AlphaFoldDB" id="A0A6A6CQV7"/>
<dbReference type="GO" id="GO:0046872">
    <property type="term" value="F:metal ion binding"/>
    <property type="evidence" value="ECO:0007669"/>
    <property type="project" value="UniProtKB-KW"/>
</dbReference>
<organism evidence="5 6">
    <name type="scientific">Zasmidium cellare ATCC 36951</name>
    <dbReference type="NCBI Taxonomy" id="1080233"/>
    <lineage>
        <taxon>Eukaryota</taxon>
        <taxon>Fungi</taxon>
        <taxon>Dikarya</taxon>
        <taxon>Ascomycota</taxon>
        <taxon>Pezizomycotina</taxon>
        <taxon>Dothideomycetes</taxon>
        <taxon>Dothideomycetidae</taxon>
        <taxon>Mycosphaerellales</taxon>
        <taxon>Mycosphaerellaceae</taxon>
        <taxon>Zasmidium</taxon>
    </lineage>
</organism>
<dbReference type="InterPro" id="IPR008922">
    <property type="entry name" value="Di-copper_centre_dom_sf"/>
</dbReference>
<dbReference type="InterPro" id="IPR050316">
    <property type="entry name" value="Tyrosinase/Hemocyanin"/>
</dbReference>
<dbReference type="OrthoDB" id="6132182at2759"/>
<evidence type="ECO:0000259" key="3">
    <source>
        <dbReference type="PROSITE" id="PS00497"/>
    </source>
</evidence>
<accession>A0A6A6CQV7</accession>
<dbReference type="Gene3D" id="1.10.1280.10">
    <property type="entry name" value="Di-copper center containing domain from catechol oxidase"/>
    <property type="match status" value="1"/>
</dbReference>